<reference evidence="2 3" key="1">
    <citation type="submission" date="2015-07" db="EMBL/GenBank/DDBJ databases">
        <title>The genome of Melipona quadrifasciata.</title>
        <authorList>
            <person name="Pan H."/>
            <person name="Kapheim K."/>
        </authorList>
    </citation>
    <scope>NUCLEOTIDE SEQUENCE [LARGE SCALE GENOMIC DNA]</scope>
    <source>
        <strain evidence="2">0111107301</strain>
        <tissue evidence="2">Whole body</tissue>
    </source>
</reference>
<evidence type="ECO:0000313" key="3">
    <source>
        <dbReference type="Proteomes" id="UP000053105"/>
    </source>
</evidence>
<evidence type="ECO:0000313" key="2">
    <source>
        <dbReference type="EMBL" id="KOX69054.1"/>
    </source>
</evidence>
<organism evidence="2 3">
    <name type="scientific">Melipona quadrifasciata</name>
    <dbReference type="NCBI Taxonomy" id="166423"/>
    <lineage>
        <taxon>Eukaryota</taxon>
        <taxon>Metazoa</taxon>
        <taxon>Ecdysozoa</taxon>
        <taxon>Arthropoda</taxon>
        <taxon>Hexapoda</taxon>
        <taxon>Insecta</taxon>
        <taxon>Pterygota</taxon>
        <taxon>Neoptera</taxon>
        <taxon>Endopterygota</taxon>
        <taxon>Hymenoptera</taxon>
        <taxon>Apocrita</taxon>
        <taxon>Aculeata</taxon>
        <taxon>Apoidea</taxon>
        <taxon>Anthophila</taxon>
        <taxon>Apidae</taxon>
        <taxon>Melipona</taxon>
    </lineage>
</organism>
<evidence type="ECO:0000256" key="1">
    <source>
        <dbReference type="SAM" id="MobiDB-lite"/>
    </source>
</evidence>
<feature type="region of interest" description="Disordered" evidence="1">
    <location>
        <begin position="123"/>
        <end position="143"/>
    </location>
</feature>
<keyword evidence="3" id="KW-1185">Reference proteome</keyword>
<accession>A0A0N0BCI1</accession>
<proteinExistence type="predicted"/>
<dbReference type="EMBL" id="KQ435903">
    <property type="protein sequence ID" value="KOX69054.1"/>
    <property type="molecule type" value="Genomic_DNA"/>
</dbReference>
<sequence length="247" mass="27696">MDAWFRCMYTGANRDHGVERKKERKRGTRSPEEGGMQMRWYQERVIVGSPGAGQYRVFSGVREHSKHGATMAQNGRQLPDAAPAALPLSHREGHYCTTDVINEEESKECTNENATIDSRILPSQVSRTQPSAKGREKRKRKLSNEHVTIRNEVELKRRKGETETELIGSRAIPRIEDRAVPRTGRPTKQMGLPDNNVHAASEIASTTGDTDRQRGFSGGIGDRRRGMRHAVARCYRIRSVHPLTGGG</sequence>
<dbReference type="AlphaFoldDB" id="A0A0N0BCI1"/>
<protein>
    <submittedName>
        <fullName evidence="2">Uncharacterized protein</fullName>
    </submittedName>
</protein>
<dbReference type="Proteomes" id="UP000053105">
    <property type="component" value="Unassembled WGS sequence"/>
</dbReference>
<gene>
    <name evidence="2" type="ORF">WN51_06784</name>
</gene>
<name>A0A0N0BCI1_9HYME</name>